<dbReference type="STRING" id="857967.G0QV69"/>
<dbReference type="GO" id="GO:0004767">
    <property type="term" value="F:sphingomyelin phosphodiesterase activity"/>
    <property type="evidence" value="ECO:0007669"/>
    <property type="project" value="UniProtKB-UniRule"/>
</dbReference>
<evidence type="ECO:0000256" key="8">
    <source>
        <dbReference type="ARBA" id="ARBA00023157"/>
    </source>
</evidence>
<dbReference type="SMART" id="SM00741">
    <property type="entry name" value="SapB"/>
    <property type="match status" value="1"/>
</dbReference>
<feature type="binding site" evidence="12">
    <location>
        <position position="166"/>
    </location>
    <ligand>
        <name>Zn(2+)</name>
        <dbReference type="ChEBI" id="CHEBI:29105"/>
        <label>1</label>
    </ligand>
</feature>
<feature type="disulfide bond" evidence="13">
    <location>
        <begin position="51"/>
        <end position="115"/>
    </location>
</feature>
<keyword evidence="4 12" id="KW-0479">Metal-binding</keyword>
<evidence type="ECO:0000256" key="7">
    <source>
        <dbReference type="ARBA" id="ARBA00022833"/>
    </source>
</evidence>
<feature type="binding site" evidence="12">
    <location>
        <position position="378"/>
    </location>
    <ligand>
        <name>Zn(2+)</name>
        <dbReference type="ChEBI" id="CHEBI:29105"/>
        <label>2</label>
    </ligand>
</feature>
<feature type="domain" description="Saposin B-type" evidence="15">
    <location>
        <begin position="44"/>
        <end position="125"/>
    </location>
</feature>
<sequence length="583" mass="68351">MFTIITKFYLILAIYILKVLCIQTQGQQNSTQILQLQSQNSQEGSLFCLQCQLFLSKIQSKNTTEFVRNIASFTEFFCTTFRIETKKVCKGAIEENAKIVIDMLQKRYTDPNMICPLLGLCPKYYDEINIEDLIKQIEQDKPIVNEYKKEQKNNDKYNILHLTDLHFDEKYKEGASANCKDPNCCREESSESTEKAGYWGYVGNCDIPFRTIEATIEFIKKNLTETLDFIIWTGDNTNHFIWEQSLEDNLKSTEQITQILQQKLPKIKVFPIMGNHESFPVNNYDFGSQREKYFNQRLSSMWQSWIGKEAAEMFANKGFYSTFLNEKVKIIAINTQGANNGNFFLIQNPTDPGKMLEWMREELIDCEKKGFKAIIIGHIPSNGDVLELWSQVYNSIIYRFADVISGQFFGHTHIDQFVVYRNPENKKIKNVAFVAPSLTTFVYRLPTFRVFELFKENAKVVNYIQYSFNITKWNLNGVKDINQVNFDVDYVFKEKYQNIFGNDLGNMDDWEKLLKEMKNNINVFNAYAKSYNNQNQQIEYKEVDQKILCGLEGTQHLQEECMGNRYKKKIIEYIYGNWFTKKN</sequence>
<dbReference type="GO" id="GO:0006685">
    <property type="term" value="P:sphingomyelin catabolic process"/>
    <property type="evidence" value="ECO:0007669"/>
    <property type="project" value="UniProtKB-UniRule"/>
</dbReference>
<evidence type="ECO:0000256" key="1">
    <source>
        <dbReference type="ARBA" id="ARBA00004613"/>
    </source>
</evidence>
<keyword evidence="7 12" id="KW-0862">Zinc</keyword>
<dbReference type="InterPro" id="IPR029052">
    <property type="entry name" value="Metallo-depent_PP-like"/>
</dbReference>
<dbReference type="Proteomes" id="UP000008983">
    <property type="component" value="Unassembled WGS sequence"/>
</dbReference>
<dbReference type="Gene3D" id="3.60.21.10">
    <property type="match status" value="1"/>
</dbReference>
<accession>G0QV69</accession>
<feature type="binding site" evidence="12">
    <location>
        <position position="235"/>
    </location>
    <ligand>
        <name>Zn(2+)</name>
        <dbReference type="ChEBI" id="CHEBI:29105"/>
        <label>2</label>
    </ligand>
</feature>
<dbReference type="GeneID" id="14907002"/>
<evidence type="ECO:0000256" key="2">
    <source>
        <dbReference type="ARBA" id="ARBA00008234"/>
    </source>
</evidence>
<dbReference type="InterPro" id="IPR011160">
    <property type="entry name" value="Sphingomy_PDE"/>
</dbReference>
<reference evidence="16 17" key="1">
    <citation type="submission" date="2011-07" db="EMBL/GenBank/DDBJ databases">
        <authorList>
            <person name="Coyne R."/>
            <person name="Brami D."/>
            <person name="Johnson J."/>
            <person name="Hostetler J."/>
            <person name="Hannick L."/>
            <person name="Clark T."/>
            <person name="Cassidy-Hanley D."/>
            <person name="Inman J."/>
        </authorList>
    </citation>
    <scope>NUCLEOTIDE SEQUENCE [LARGE SCALE GENOMIC DNA]</scope>
    <source>
        <strain evidence="16 17">G5</strain>
    </source>
</reference>
<dbReference type="AlphaFoldDB" id="G0QV69"/>
<feature type="disulfide bond" evidence="13">
    <location>
        <begin position="48"/>
        <end position="121"/>
    </location>
</feature>
<dbReference type="InterPro" id="IPR008138">
    <property type="entry name" value="SapB_2"/>
</dbReference>
<evidence type="ECO:0000256" key="5">
    <source>
        <dbReference type="ARBA" id="ARBA00022729"/>
    </source>
</evidence>
<evidence type="ECO:0000256" key="4">
    <source>
        <dbReference type="ARBA" id="ARBA00022723"/>
    </source>
</evidence>
<evidence type="ECO:0000256" key="12">
    <source>
        <dbReference type="PIRSR" id="PIRSR000948-1"/>
    </source>
</evidence>
<keyword evidence="5 14" id="KW-0732">Signal</keyword>
<dbReference type="SUPFAM" id="SSF56300">
    <property type="entry name" value="Metallo-dependent phosphatases"/>
    <property type="match status" value="1"/>
</dbReference>
<dbReference type="eggNOG" id="KOG3770">
    <property type="taxonomic scope" value="Eukaryota"/>
</dbReference>
<dbReference type="CDD" id="cd00842">
    <property type="entry name" value="MPP_ASMase"/>
    <property type="match status" value="1"/>
</dbReference>
<dbReference type="PROSITE" id="PS50015">
    <property type="entry name" value="SAP_B"/>
    <property type="match status" value="1"/>
</dbReference>
<evidence type="ECO:0000259" key="15">
    <source>
        <dbReference type="PROSITE" id="PS50015"/>
    </source>
</evidence>
<dbReference type="InParanoid" id="G0QV69"/>
<evidence type="ECO:0000256" key="10">
    <source>
        <dbReference type="ARBA" id="ARBA00023295"/>
    </source>
</evidence>
<dbReference type="InterPro" id="IPR004843">
    <property type="entry name" value="Calcineurin-like_PHP"/>
</dbReference>
<feature type="binding site" evidence="12">
    <location>
        <position position="411"/>
    </location>
    <ligand>
        <name>Zn(2+)</name>
        <dbReference type="ChEBI" id="CHEBI:29105"/>
        <label>2</label>
    </ligand>
</feature>
<dbReference type="RefSeq" id="XP_004032469.1">
    <property type="nucleotide sequence ID" value="XM_004032421.1"/>
</dbReference>
<comment type="subcellular location">
    <subcellularLocation>
        <location evidence="1">Secreted</location>
    </subcellularLocation>
</comment>
<dbReference type="OrthoDB" id="282828at2759"/>
<dbReference type="EMBL" id="GL983934">
    <property type="protein sequence ID" value="EGR30882.1"/>
    <property type="molecule type" value="Genomic_DNA"/>
</dbReference>
<evidence type="ECO:0000313" key="17">
    <source>
        <dbReference type="Proteomes" id="UP000008983"/>
    </source>
</evidence>
<evidence type="ECO:0000256" key="13">
    <source>
        <dbReference type="PIRSR" id="PIRSR000948-2"/>
    </source>
</evidence>
<feature type="disulfide bond" evidence="13">
    <location>
        <begin position="78"/>
        <end position="89"/>
    </location>
</feature>
<dbReference type="SUPFAM" id="SSF47862">
    <property type="entry name" value="Saposin"/>
    <property type="match status" value="1"/>
</dbReference>
<dbReference type="InterPro" id="IPR008139">
    <property type="entry name" value="SaposinB_dom"/>
</dbReference>
<keyword evidence="6 11" id="KW-0378">Hydrolase</keyword>
<comment type="similarity">
    <text evidence="2 11">Belongs to the acid sphingomyelinase family.</text>
</comment>
<evidence type="ECO:0000256" key="6">
    <source>
        <dbReference type="ARBA" id="ARBA00022801"/>
    </source>
</evidence>
<feature type="signal peptide" evidence="14">
    <location>
        <begin position="1"/>
        <end position="21"/>
    </location>
</feature>
<dbReference type="PANTHER" id="PTHR10340">
    <property type="entry name" value="SPHINGOMYELIN PHOSPHODIESTERASE"/>
    <property type="match status" value="1"/>
</dbReference>
<keyword evidence="3" id="KW-0964">Secreted</keyword>
<keyword evidence="9" id="KW-0325">Glycoprotein</keyword>
<keyword evidence="10 11" id="KW-0326">Glycosidase</keyword>
<comment type="function">
    <text evidence="11">Converts sphingomyelin to ceramide.</text>
</comment>
<evidence type="ECO:0000256" key="11">
    <source>
        <dbReference type="PIRNR" id="PIRNR000948"/>
    </source>
</evidence>
<dbReference type="GO" id="GO:0016798">
    <property type="term" value="F:hydrolase activity, acting on glycosyl bonds"/>
    <property type="evidence" value="ECO:0007669"/>
    <property type="project" value="UniProtKB-KW"/>
</dbReference>
<dbReference type="GO" id="GO:0046872">
    <property type="term" value="F:metal ion binding"/>
    <property type="evidence" value="ECO:0007669"/>
    <property type="project" value="UniProtKB-KW"/>
</dbReference>
<dbReference type="OMA" id="HNVTVAM"/>
<dbReference type="PANTHER" id="PTHR10340:SF57">
    <property type="entry name" value="METALLOPHOS DOMAIN-CONTAINING PROTEIN"/>
    <property type="match status" value="1"/>
</dbReference>
<dbReference type="InterPro" id="IPR041805">
    <property type="entry name" value="ASMase/PPN1_MPP"/>
</dbReference>
<feature type="binding site" evidence="12">
    <location>
        <position position="413"/>
    </location>
    <ligand>
        <name>Zn(2+)</name>
        <dbReference type="ChEBI" id="CHEBI:29105"/>
        <label>1</label>
    </ligand>
</feature>
<dbReference type="Pfam" id="PF00149">
    <property type="entry name" value="Metallophos"/>
    <property type="match status" value="1"/>
</dbReference>
<evidence type="ECO:0000313" key="16">
    <source>
        <dbReference type="EMBL" id="EGR30882.1"/>
    </source>
</evidence>
<feature type="chain" id="PRO_5003407955" description="Sphingomyelin phosphodiesterase" evidence="14">
    <location>
        <begin position="22"/>
        <end position="583"/>
    </location>
</feature>
<comment type="cofactor">
    <cofactor evidence="12">
        <name>Zn(2+)</name>
        <dbReference type="ChEBI" id="CHEBI:29105"/>
    </cofactor>
    <text evidence="12">Binds 2 Zn(2+) ions per subunit.</text>
</comment>
<dbReference type="Gene3D" id="1.10.225.10">
    <property type="entry name" value="Saposin-like"/>
    <property type="match status" value="1"/>
</dbReference>
<dbReference type="InterPro" id="IPR011001">
    <property type="entry name" value="Saposin-like"/>
</dbReference>
<dbReference type="PIRSF" id="PIRSF000948">
    <property type="entry name" value="Sphingomy_PDE"/>
    <property type="match status" value="1"/>
</dbReference>
<proteinExistence type="inferred from homology"/>
<feature type="binding site" evidence="12">
    <location>
        <position position="235"/>
    </location>
    <ligand>
        <name>Zn(2+)</name>
        <dbReference type="ChEBI" id="CHEBI:29105"/>
        <label>1</label>
    </ligand>
</feature>
<evidence type="ECO:0000256" key="14">
    <source>
        <dbReference type="SAM" id="SignalP"/>
    </source>
</evidence>
<feature type="disulfide bond" evidence="13">
    <location>
        <begin position="179"/>
        <end position="184"/>
    </location>
</feature>
<evidence type="ECO:0000256" key="9">
    <source>
        <dbReference type="ARBA" id="ARBA00023180"/>
    </source>
</evidence>
<dbReference type="GO" id="GO:0016020">
    <property type="term" value="C:membrane"/>
    <property type="evidence" value="ECO:0007669"/>
    <property type="project" value="GOC"/>
</dbReference>
<gene>
    <name evidence="16" type="ORF">IMG5_121800</name>
</gene>
<dbReference type="GO" id="GO:0005576">
    <property type="term" value="C:extracellular region"/>
    <property type="evidence" value="ECO:0007669"/>
    <property type="project" value="UniProtKB-SubCell"/>
</dbReference>
<dbReference type="Pfam" id="PF03489">
    <property type="entry name" value="SapB_2"/>
    <property type="match status" value="1"/>
</dbReference>
<keyword evidence="8 13" id="KW-1015">Disulfide bond</keyword>
<keyword evidence="17" id="KW-1185">Reference proteome</keyword>
<protein>
    <recommendedName>
        <fullName evidence="11">Sphingomyelin phosphodiesterase</fullName>
    </recommendedName>
</protein>
<evidence type="ECO:0000256" key="3">
    <source>
        <dbReference type="ARBA" id="ARBA00022525"/>
    </source>
</evidence>
<organism evidence="16 17">
    <name type="scientific">Ichthyophthirius multifiliis</name>
    <name type="common">White spot disease agent</name>
    <name type="synonym">Ich</name>
    <dbReference type="NCBI Taxonomy" id="5932"/>
    <lineage>
        <taxon>Eukaryota</taxon>
        <taxon>Sar</taxon>
        <taxon>Alveolata</taxon>
        <taxon>Ciliophora</taxon>
        <taxon>Intramacronucleata</taxon>
        <taxon>Oligohymenophorea</taxon>
        <taxon>Hymenostomatida</taxon>
        <taxon>Ophryoglenina</taxon>
        <taxon>Ichthyophthirius</taxon>
    </lineage>
</organism>
<feature type="disulfide bond" evidence="13">
    <location>
        <begin position="185"/>
        <end position="205"/>
    </location>
</feature>
<feature type="binding site" evidence="12">
    <location>
        <position position="164"/>
    </location>
    <ligand>
        <name>Zn(2+)</name>
        <dbReference type="ChEBI" id="CHEBI:29105"/>
        <label>1</label>
    </ligand>
</feature>
<feature type="binding site" evidence="12">
    <location>
        <position position="275"/>
    </location>
    <ligand>
        <name>Zn(2+)</name>
        <dbReference type="ChEBI" id="CHEBI:29105"/>
        <label>2</label>
    </ligand>
</feature>
<name>G0QV69_ICHMU</name>